<dbReference type="AlphaFoldDB" id="A0A8S2SUJ7"/>
<dbReference type="EMBL" id="CAJOBA010052140">
    <property type="protein sequence ID" value="CAF4251905.1"/>
    <property type="molecule type" value="Genomic_DNA"/>
</dbReference>
<dbReference type="Proteomes" id="UP000682733">
    <property type="component" value="Unassembled WGS sequence"/>
</dbReference>
<sequence length="154" mass="17375">MLVWFLDASSIEEKYIKVLKKRWDQLSNVITGIRRFHHFQPIKVGEIKCGIIANSTSSSSFNMLESKKKTAISPIYSVYDLRVGDYVIVVYTDKWWLARVTNLDKSSGSVDVEVHTQSGPRLTFTATTIPKIAKLTDVLGRLNSKPKATPRTVS</sequence>
<name>A0A8S2SUJ7_9BILA</name>
<accession>A0A8S2SUJ7</accession>
<dbReference type="EMBL" id="CAJNOK010030282">
    <property type="protein sequence ID" value="CAF1458103.1"/>
    <property type="molecule type" value="Genomic_DNA"/>
</dbReference>
<feature type="non-terminal residue" evidence="2">
    <location>
        <position position="1"/>
    </location>
</feature>
<comment type="caution">
    <text evidence="2">The sequence shown here is derived from an EMBL/GenBank/DDBJ whole genome shotgun (WGS) entry which is preliminary data.</text>
</comment>
<evidence type="ECO:0000313" key="1">
    <source>
        <dbReference type="EMBL" id="CAF1458103.1"/>
    </source>
</evidence>
<evidence type="ECO:0000313" key="3">
    <source>
        <dbReference type="Proteomes" id="UP000682733"/>
    </source>
</evidence>
<evidence type="ECO:0000313" key="2">
    <source>
        <dbReference type="EMBL" id="CAF4251905.1"/>
    </source>
</evidence>
<reference evidence="2" key="1">
    <citation type="submission" date="2021-02" db="EMBL/GenBank/DDBJ databases">
        <authorList>
            <person name="Nowell W R."/>
        </authorList>
    </citation>
    <scope>NUCLEOTIDE SEQUENCE</scope>
</reference>
<gene>
    <name evidence="1" type="ORF">OVA965_LOCUS35125</name>
    <name evidence="2" type="ORF">TMI583_LOCUS36085</name>
</gene>
<organism evidence="2 3">
    <name type="scientific">Didymodactylos carnosus</name>
    <dbReference type="NCBI Taxonomy" id="1234261"/>
    <lineage>
        <taxon>Eukaryota</taxon>
        <taxon>Metazoa</taxon>
        <taxon>Spiralia</taxon>
        <taxon>Gnathifera</taxon>
        <taxon>Rotifera</taxon>
        <taxon>Eurotatoria</taxon>
        <taxon>Bdelloidea</taxon>
        <taxon>Philodinida</taxon>
        <taxon>Philodinidae</taxon>
        <taxon>Didymodactylos</taxon>
    </lineage>
</organism>
<proteinExistence type="predicted"/>
<protein>
    <submittedName>
        <fullName evidence="2">Uncharacterized protein</fullName>
    </submittedName>
</protein>
<dbReference type="Proteomes" id="UP000677228">
    <property type="component" value="Unassembled WGS sequence"/>
</dbReference>